<evidence type="ECO:0000313" key="1">
    <source>
        <dbReference type="EMBL" id="KIJ96584.1"/>
    </source>
</evidence>
<proteinExistence type="predicted"/>
<accession>A0A0C9WKS0</accession>
<reference evidence="2" key="2">
    <citation type="submission" date="2015-01" db="EMBL/GenBank/DDBJ databases">
        <title>Evolutionary Origins and Diversification of the Mycorrhizal Mutualists.</title>
        <authorList>
            <consortium name="DOE Joint Genome Institute"/>
            <consortium name="Mycorrhizal Genomics Consortium"/>
            <person name="Kohler A."/>
            <person name="Kuo A."/>
            <person name="Nagy L.G."/>
            <person name="Floudas D."/>
            <person name="Copeland A."/>
            <person name="Barry K.W."/>
            <person name="Cichocki N."/>
            <person name="Veneault-Fourrey C."/>
            <person name="LaButti K."/>
            <person name="Lindquist E.A."/>
            <person name="Lipzen A."/>
            <person name="Lundell T."/>
            <person name="Morin E."/>
            <person name="Murat C."/>
            <person name="Riley R."/>
            <person name="Ohm R."/>
            <person name="Sun H."/>
            <person name="Tunlid A."/>
            <person name="Henrissat B."/>
            <person name="Grigoriev I.V."/>
            <person name="Hibbett D.S."/>
            <person name="Martin F."/>
        </authorList>
    </citation>
    <scope>NUCLEOTIDE SEQUENCE [LARGE SCALE GENOMIC DNA]</scope>
    <source>
        <strain evidence="2">LaAM-08-1</strain>
    </source>
</reference>
<protein>
    <submittedName>
        <fullName evidence="1">Uncharacterized protein</fullName>
    </submittedName>
</protein>
<name>A0A0C9WKS0_9AGAR</name>
<gene>
    <name evidence="1" type="ORF">K443DRAFT_281063</name>
</gene>
<sequence>MGHLSAHFSHPCHDLRTCSMCLTQTFSLHTSRFFITEADSILRRFARPSLSSDSFSHTHKSGMYMHLHASLVAAVAHNFLPTFVKQNILDAGHSSTYTMLPTLISPLPSPTASCFVP</sequence>
<dbReference type="HOGENOM" id="CLU_2085198_0_0_1"/>
<organism evidence="1 2">
    <name type="scientific">Laccaria amethystina LaAM-08-1</name>
    <dbReference type="NCBI Taxonomy" id="1095629"/>
    <lineage>
        <taxon>Eukaryota</taxon>
        <taxon>Fungi</taxon>
        <taxon>Dikarya</taxon>
        <taxon>Basidiomycota</taxon>
        <taxon>Agaricomycotina</taxon>
        <taxon>Agaricomycetes</taxon>
        <taxon>Agaricomycetidae</taxon>
        <taxon>Agaricales</taxon>
        <taxon>Agaricineae</taxon>
        <taxon>Hydnangiaceae</taxon>
        <taxon>Laccaria</taxon>
    </lineage>
</organism>
<keyword evidence="2" id="KW-1185">Reference proteome</keyword>
<dbReference type="EMBL" id="KN838716">
    <property type="protein sequence ID" value="KIJ96584.1"/>
    <property type="molecule type" value="Genomic_DNA"/>
</dbReference>
<evidence type="ECO:0000313" key="2">
    <source>
        <dbReference type="Proteomes" id="UP000054477"/>
    </source>
</evidence>
<dbReference type="Proteomes" id="UP000054477">
    <property type="component" value="Unassembled WGS sequence"/>
</dbReference>
<reference evidence="1 2" key="1">
    <citation type="submission" date="2014-04" db="EMBL/GenBank/DDBJ databases">
        <authorList>
            <consortium name="DOE Joint Genome Institute"/>
            <person name="Kuo A."/>
            <person name="Kohler A."/>
            <person name="Nagy L.G."/>
            <person name="Floudas D."/>
            <person name="Copeland A."/>
            <person name="Barry K.W."/>
            <person name="Cichocki N."/>
            <person name="Veneault-Fourrey C."/>
            <person name="LaButti K."/>
            <person name="Lindquist E.A."/>
            <person name="Lipzen A."/>
            <person name="Lundell T."/>
            <person name="Morin E."/>
            <person name="Murat C."/>
            <person name="Sun H."/>
            <person name="Tunlid A."/>
            <person name="Henrissat B."/>
            <person name="Grigoriev I.V."/>
            <person name="Hibbett D.S."/>
            <person name="Martin F."/>
            <person name="Nordberg H.P."/>
            <person name="Cantor M.N."/>
            <person name="Hua S.X."/>
        </authorList>
    </citation>
    <scope>NUCLEOTIDE SEQUENCE [LARGE SCALE GENOMIC DNA]</scope>
    <source>
        <strain evidence="1 2">LaAM-08-1</strain>
    </source>
</reference>
<dbReference type="AlphaFoldDB" id="A0A0C9WKS0"/>